<protein>
    <submittedName>
        <fullName evidence="2">Uncharacterized protein</fullName>
    </submittedName>
</protein>
<keyword evidence="3" id="KW-1185">Reference proteome</keyword>
<keyword evidence="1" id="KW-0732">Signal</keyword>
<accession>A0A511N3M4</accession>
<dbReference type="OrthoDB" id="9851834at2"/>
<organism evidence="2 3">
    <name type="scientific">Deinococcus cellulosilyticus (strain DSM 18568 / NBRC 106333 / KACC 11606 / 5516J-15)</name>
    <dbReference type="NCBI Taxonomy" id="1223518"/>
    <lineage>
        <taxon>Bacteria</taxon>
        <taxon>Thermotogati</taxon>
        <taxon>Deinococcota</taxon>
        <taxon>Deinococci</taxon>
        <taxon>Deinococcales</taxon>
        <taxon>Deinococcaceae</taxon>
        <taxon>Deinococcus</taxon>
    </lineage>
</organism>
<name>A0A511N3M4_DEIC1</name>
<feature type="signal peptide" evidence="1">
    <location>
        <begin position="1"/>
        <end position="17"/>
    </location>
</feature>
<dbReference type="Proteomes" id="UP000321306">
    <property type="component" value="Unassembled WGS sequence"/>
</dbReference>
<feature type="chain" id="PRO_5021777864" evidence="1">
    <location>
        <begin position="18"/>
        <end position="161"/>
    </location>
</feature>
<dbReference type="RefSeq" id="WP_146884955.1">
    <property type="nucleotide sequence ID" value="NZ_BJXB01000011.1"/>
</dbReference>
<reference evidence="2 3" key="1">
    <citation type="submission" date="2019-07" db="EMBL/GenBank/DDBJ databases">
        <title>Whole genome shotgun sequence of Deinococcus cellulosilyticus NBRC 106333.</title>
        <authorList>
            <person name="Hosoyama A."/>
            <person name="Uohara A."/>
            <person name="Ohji S."/>
            <person name="Ichikawa N."/>
        </authorList>
    </citation>
    <scope>NUCLEOTIDE SEQUENCE [LARGE SCALE GENOMIC DNA]</scope>
    <source>
        <strain evidence="2 3">NBRC 106333</strain>
    </source>
</reference>
<evidence type="ECO:0000256" key="1">
    <source>
        <dbReference type="SAM" id="SignalP"/>
    </source>
</evidence>
<gene>
    <name evidence="2" type="ORF">DC3_26610</name>
</gene>
<comment type="caution">
    <text evidence="2">The sequence shown here is derived from an EMBL/GenBank/DDBJ whole genome shotgun (WGS) entry which is preliminary data.</text>
</comment>
<sequence length="161" mass="17877">MHFVLLLVLSCFSMAHALNFEQLNDQGLKIQRGTIRTVSSTEVQADYRVSFPGTPSQNITVRALALQKNHQIQKLQVLKLQNLPSSQGEKVFNAVLRMASLCLNFGPSAASMDHMMQAAQNSNLNFSKTYGSVKVAYQIQQGKLLSLSYQRLKTQPSSCTL</sequence>
<dbReference type="EMBL" id="BJXB01000011">
    <property type="protein sequence ID" value="GEM47026.1"/>
    <property type="molecule type" value="Genomic_DNA"/>
</dbReference>
<proteinExistence type="predicted"/>
<dbReference type="AlphaFoldDB" id="A0A511N3M4"/>
<evidence type="ECO:0000313" key="3">
    <source>
        <dbReference type="Proteomes" id="UP000321306"/>
    </source>
</evidence>
<evidence type="ECO:0000313" key="2">
    <source>
        <dbReference type="EMBL" id="GEM47026.1"/>
    </source>
</evidence>